<feature type="transmembrane region" description="Helical" evidence="1">
    <location>
        <begin position="394"/>
        <end position="414"/>
    </location>
</feature>
<protein>
    <recommendedName>
        <fullName evidence="2">Nose resistant-to-fluoxetine protein N-terminal domain-containing protein</fullName>
    </recommendedName>
</protein>
<dbReference type="InterPro" id="IPR052728">
    <property type="entry name" value="O2_lipid_transport_reg"/>
</dbReference>
<dbReference type="InterPro" id="IPR006621">
    <property type="entry name" value="Nose-resist-to-fluoxetine_N"/>
</dbReference>
<feature type="transmembrane region" description="Helical" evidence="1">
    <location>
        <begin position="605"/>
        <end position="631"/>
    </location>
</feature>
<feature type="transmembrane region" description="Helical" evidence="1">
    <location>
        <begin position="544"/>
        <end position="564"/>
    </location>
</feature>
<dbReference type="AlphaFoldDB" id="A0A1B6CWA5"/>
<accession>A0A1B6CWA5</accession>
<feature type="transmembrane region" description="Helical" evidence="1">
    <location>
        <begin position="281"/>
        <end position="309"/>
    </location>
</feature>
<dbReference type="EMBL" id="GEDC01019512">
    <property type="protein sequence ID" value="JAS17786.1"/>
    <property type="molecule type" value="Transcribed_RNA"/>
</dbReference>
<evidence type="ECO:0000256" key="1">
    <source>
        <dbReference type="SAM" id="Phobius"/>
    </source>
</evidence>
<keyword evidence="1" id="KW-1133">Transmembrane helix</keyword>
<proteinExistence type="predicted"/>
<name>A0A1B6CWA5_9HEMI</name>
<feature type="non-terminal residue" evidence="3">
    <location>
        <position position="1"/>
    </location>
</feature>
<feature type="transmembrane region" description="Helical" evidence="1">
    <location>
        <begin position="239"/>
        <end position="261"/>
    </location>
</feature>
<organism evidence="3">
    <name type="scientific">Clastoptera arizonana</name>
    <name type="common">Arizona spittle bug</name>
    <dbReference type="NCBI Taxonomy" id="38151"/>
    <lineage>
        <taxon>Eukaryota</taxon>
        <taxon>Metazoa</taxon>
        <taxon>Ecdysozoa</taxon>
        <taxon>Arthropoda</taxon>
        <taxon>Hexapoda</taxon>
        <taxon>Insecta</taxon>
        <taxon>Pterygota</taxon>
        <taxon>Neoptera</taxon>
        <taxon>Paraneoptera</taxon>
        <taxon>Hemiptera</taxon>
        <taxon>Auchenorrhyncha</taxon>
        <taxon>Cercopoidea</taxon>
        <taxon>Clastopteridae</taxon>
        <taxon>Clastoptera</taxon>
    </lineage>
</organism>
<evidence type="ECO:0000313" key="3">
    <source>
        <dbReference type="EMBL" id="JAS17786.1"/>
    </source>
</evidence>
<sequence>LAITIALSSLRFNQAREIFEDYVYDDINKTLSGFFPVFSDSLLRRYAPVNATSLQCREDSRKYMEGILKKEKWALKMFDASSKASSGIFIGNVHDLGSYDSCIHTVSPENFTGKFCVVDIHGLKSLNLIAKQRGEPYNALFSLCVPSSCSHEDVEEHMNMFLGTATATVPERSCSTTEPEPYDLRDYVAITILVAIMCFVLVATIKEGTVAPDDKGLLCCFSIYRNLPKLNTKMSTNDLPVVHGVRVLSVFMILSGHRYFIERGQPMFGLSLLDNSLRHWMLAPFLSFQLNVDVFFLLSGLVLTYTFLLSKKNKDGFNVKQFYIHRYMRLTPVLFVMFLIEGILLYRLSDGPVFKRNIGPLRDICSAHWWKVPFYIQTYVPYENKMATMCVPQSWSICIDVHMFVLSPLLLLPLQKHPKLGLSLILGCIVATCAASFANAKYYGLTAGSFVQKESDWLKVTDLEYTKTHLRAAPYMIGMILGFIIYKYKDGSLKLKLSKEQVMYGWITSVALILGSYLVTYILLEPEAHFPLFDALTIALQRTVFTSGVAWIIFACTVGHGGLLNKFLSMPIFKPLATLSYGMYLSHMAFMYVDVYQTRTIKEITLIGIIVNCIGSFMLAIIFGAILFLTVEAPFAEIDRWIFAYNSNTKIEDKKNK</sequence>
<dbReference type="InterPro" id="IPR002656">
    <property type="entry name" value="Acyl_transf_3_dom"/>
</dbReference>
<feature type="transmembrane region" description="Helical" evidence="1">
    <location>
        <begin position="472"/>
        <end position="489"/>
    </location>
</feature>
<feature type="domain" description="Nose resistant-to-fluoxetine protein N-terminal" evidence="2">
    <location>
        <begin position="53"/>
        <end position="176"/>
    </location>
</feature>
<feature type="transmembrane region" description="Helical" evidence="1">
    <location>
        <begin position="421"/>
        <end position="440"/>
    </location>
</feature>
<dbReference type="PANTHER" id="PTHR11161">
    <property type="entry name" value="O-ACYLTRANSFERASE"/>
    <property type="match status" value="1"/>
</dbReference>
<dbReference type="PANTHER" id="PTHR11161:SF0">
    <property type="entry name" value="O-ACYLTRANSFERASE LIKE PROTEIN"/>
    <property type="match status" value="1"/>
</dbReference>
<dbReference type="GO" id="GO:0016747">
    <property type="term" value="F:acyltransferase activity, transferring groups other than amino-acyl groups"/>
    <property type="evidence" value="ECO:0007669"/>
    <property type="project" value="InterPro"/>
</dbReference>
<dbReference type="Pfam" id="PF01757">
    <property type="entry name" value="Acyl_transf_3"/>
    <property type="match status" value="1"/>
</dbReference>
<feature type="transmembrane region" description="Helical" evidence="1">
    <location>
        <begin position="187"/>
        <end position="205"/>
    </location>
</feature>
<evidence type="ECO:0000259" key="2">
    <source>
        <dbReference type="SMART" id="SM00703"/>
    </source>
</evidence>
<reference evidence="3" key="1">
    <citation type="submission" date="2015-12" db="EMBL/GenBank/DDBJ databases">
        <title>De novo transcriptome assembly of four potential Pierce s Disease insect vectors from Arizona vineyards.</title>
        <authorList>
            <person name="Tassone E.E."/>
        </authorList>
    </citation>
    <scope>NUCLEOTIDE SEQUENCE</scope>
</reference>
<feature type="transmembrane region" description="Helical" evidence="1">
    <location>
        <begin position="501"/>
        <end position="524"/>
    </location>
</feature>
<gene>
    <name evidence="3" type="ORF">g.4114</name>
</gene>
<dbReference type="Pfam" id="PF20146">
    <property type="entry name" value="NRF"/>
    <property type="match status" value="1"/>
</dbReference>
<keyword evidence="1" id="KW-0472">Membrane</keyword>
<keyword evidence="1" id="KW-0812">Transmembrane</keyword>
<dbReference type="SMART" id="SM00703">
    <property type="entry name" value="NRF"/>
    <property type="match status" value="1"/>
</dbReference>
<feature type="transmembrane region" description="Helical" evidence="1">
    <location>
        <begin position="330"/>
        <end position="348"/>
    </location>
</feature>